<dbReference type="InterPro" id="IPR059000">
    <property type="entry name" value="ATPase_P-type_domA"/>
</dbReference>
<evidence type="ECO:0000256" key="14">
    <source>
        <dbReference type="ARBA" id="ARBA00022989"/>
    </source>
</evidence>
<dbReference type="SFLD" id="SFLDF00027">
    <property type="entry name" value="p-type_atpase"/>
    <property type="match status" value="1"/>
</dbReference>
<evidence type="ECO:0000256" key="8">
    <source>
        <dbReference type="ARBA" id="ARBA00022553"/>
    </source>
</evidence>
<keyword evidence="7" id="KW-0997">Cell inner membrane</keyword>
<dbReference type="SUPFAM" id="SSF56784">
    <property type="entry name" value="HAD-like"/>
    <property type="match status" value="1"/>
</dbReference>
<dbReference type="SFLD" id="SFLDG00002">
    <property type="entry name" value="C1.7:_P-type_atpase_like"/>
    <property type="match status" value="1"/>
</dbReference>
<dbReference type="PRINTS" id="PR00119">
    <property type="entry name" value="CATATPASE"/>
</dbReference>
<dbReference type="AlphaFoldDB" id="A0A2H0YX85"/>
<dbReference type="InterPro" id="IPR023214">
    <property type="entry name" value="HAD_sf"/>
</dbReference>
<dbReference type="GO" id="GO:0016887">
    <property type="term" value="F:ATP hydrolysis activity"/>
    <property type="evidence" value="ECO:0007669"/>
    <property type="project" value="InterPro"/>
</dbReference>
<protein>
    <recommendedName>
        <fullName evidence="5">Magnesium-transporting ATPase, P-type 1</fullName>
        <ecNumber evidence="4">7.2.2.14</ecNumber>
    </recommendedName>
    <alternativeName>
        <fullName evidence="16">Mg(2+) transport ATPase, P-type 1</fullName>
    </alternativeName>
</protein>
<gene>
    <name evidence="20" type="primary">mgtA</name>
    <name evidence="20" type="ORF">COT24_00065</name>
</gene>
<dbReference type="SUPFAM" id="SSF81653">
    <property type="entry name" value="Calcium ATPase, transduction domain A"/>
    <property type="match status" value="1"/>
</dbReference>
<evidence type="ECO:0000256" key="13">
    <source>
        <dbReference type="ARBA" id="ARBA00022967"/>
    </source>
</evidence>
<dbReference type="InterPro" id="IPR008250">
    <property type="entry name" value="ATPase_P-typ_transduc_dom_A_sf"/>
</dbReference>
<dbReference type="Pfam" id="PF00122">
    <property type="entry name" value="E1-E2_ATPase"/>
    <property type="match status" value="1"/>
</dbReference>
<dbReference type="Gene3D" id="2.70.150.10">
    <property type="entry name" value="Calcium-transporting ATPase, cytoplasmic transduction domain A"/>
    <property type="match status" value="1"/>
</dbReference>
<dbReference type="InterPro" id="IPR044492">
    <property type="entry name" value="P_typ_ATPase_HD_dom"/>
</dbReference>
<evidence type="ECO:0000256" key="5">
    <source>
        <dbReference type="ARBA" id="ARBA00013555"/>
    </source>
</evidence>
<dbReference type="InterPro" id="IPR006415">
    <property type="entry name" value="P-type_ATPase_IIIB"/>
</dbReference>
<accession>A0A2H0YX85</accession>
<dbReference type="InterPro" id="IPR023298">
    <property type="entry name" value="ATPase_P-typ_TM_dom_sf"/>
</dbReference>
<evidence type="ECO:0000256" key="18">
    <source>
        <dbReference type="SAM" id="Phobius"/>
    </source>
</evidence>
<dbReference type="Gene3D" id="3.40.1110.10">
    <property type="entry name" value="Calcium-transporting ATPase, cytoplasmic domain N"/>
    <property type="match status" value="1"/>
</dbReference>
<evidence type="ECO:0000256" key="16">
    <source>
        <dbReference type="ARBA" id="ARBA00029806"/>
    </source>
</evidence>
<dbReference type="Pfam" id="PF13246">
    <property type="entry name" value="Cation_ATPase"/>
    <property type="match status" value="1"/>
</dbReference>
<dbReference type="InterPro" id="IPR004014">
    <property type="entry name" value="ATPase_P-typ_cation-transptr_N"/>
</dbReference>
<evidence type="ECO:0000256" key="10">
    <source>
        <dbReference type="ARBA" id="ARBA00022741"/>
    </source>
</evidence>
<evidence type="ECO:0000256" key="11">
    <source>
        <dbReference type="ARBA" id="ARBA00022840"/>
    </source>
</evidence>
<feature type="transmembrane region" description="Helical" evidence="18">
    <location>
        <begin position="712"/>
        <end position="735"/>
    </location>
</feature>
<evidence type="ECO:0000256" key="9">
    <source>
        <dbReference type="ARBA" id="ARBA00022692"/>
    </source>
</evidence>
<evidence type="ECO:0000256" key="6">
    <source>
        <dbReference type="ARBA" id="ARBA00022475"/>
    </source>
</evidence>
<feature type="transmembrane region" description="Helical" evidence="18">
    <location>
        <begin position="645"/>
        <end position="667"/>
    </location>
</feature>
<dbReference type="InterPro" id="IPR023299">
    <property type="entry name" value="ATPase_P-typ_cyto_dom_N"/>
</dbReference>
<dbReference type="SMART" id="SM00831">
    <property type="entry name" value="Cation_ATPase_N"/>
    <property type="match status" value="1"/>
</dbReference>
<feature type="domain" description="Cation-transporting P-type ATPase N-terminal" evidence="19">
    <location>
        <begin position="5"/>
        <end position="78"/>
    </location>
</feature>
<feature type="transmembrane region" description="Helical" evidence="18">
    <location>
        <begin position="245"/>
        <end position="264"/>
    </location>
</feature>
<dbReference type="InterPro" id="IPR006068">
    <property type="entry name" value="ATPase_P-typ_cation-transptr_C"/>
</dbReference>
<dbReference type="NCBIfam" id="TIGR01524">
    <property type="entry name" value="ATPase-IIIB_Mg"/>
    <property type="match status" value="1"/>
</dbReference>
<dbReference type="GO" id="GO:0005524">
    <property type="term" value="F:ATP binding"/>
    <property type="evidence" value="ECO:0007669"/>
    <property type="project" value="UniProtKB-KW"/>
</dbReference>
<dbReference type="PRINTS" id="PR00120">
    <property type="entry name" value="HATPASE"/>
</dbReference>
<comment type="catalytic activity">
    <reaction evidence="17">
        <text>Mg(2+)(out) + ATP + H2O = Mg(2+)(in) + ADP + phosphate + H(+)</text>
        <dbReference type="Rhea" id="RHEA:10260"/>
        <dbReference type="ChEBI" id="CHEBI:15377"/>
        <dbReference type="ChEBI" id="CHEBI:15378"/>
        <dbReference type="ChEBI" id="CHEBI:18420"/>
        <dbReference type="ChEBI" id="CHEBI:30616"/>
        <dbReference type="ChEBI" id="CHEBI:43474"/>
        <dbReference type="ChEBI" id="CHEBI:456216"/>
        <dbReference type="EC" id="7.2.2.14"/>
    </reaction>
</comment>
<evidence type="ECO:0000256" key="17">
    <source>
        <dbReference type="ARBA" id="ARBA00047295"/>
    </source>
</evidence>
<dbReference type="InterPro" id="IPR036412">
    <property type="entry name" value="HAD-like_sf"/>
</dbReference>
<dbReference type="InterPro" id="IPR001757">
    <property type="entry name" value="P_typ_ATPase"/>
</dbReference>
<evidence type="ECO:0000256" key="1">
    <source>
        <dbReference type="ARBA" id="ARBA00003954"/>
    </source>
</evidence>
<proteinExistence type="inferred from homology"/>
<keyword evidence="11" id="KW-0067">ATP-binding</keyword>
<comment type="caution">
    <text evidence="20">The sequence shown here is derived from an EMBL/GenBank/DDBJ whole genome shotgun (WGS) entry which is preliminary data.</text>
</comment>
<evidence type="ECO:0000256" key="12">
    <source>
        <dbReference type="ARBA" id="ARBA00022842"/>
    </source>
</evidence>
<dbReference type="EMBL" id="PEXU01000001">
    <property type="protein sequence ID" value="PIS43108.1"/>
    <property type="molecule type" value="Genomic_DNA"/>
</dbReference>
<dbReference type="Gene3D" id="1.20.1110.10">
    <property type="entry name" value="Calcium-transporting ATPase, transmembrane domain"/>
    <property type="match status" value="1"/>
</dbReference>
<evidence type="ECO:0000256" key="4">
    <source>
        <dbReference type="ARBA" id="ARBA00012786"/>
    </source>
</evidence>
<feature type="transmembrane region" description="Helical" evidence="18">
    <location>
        <begin position="276"/>
        <end position="298"/>
    </location>
</feature>
<keyword evidence="10" id="KW-0547">Nucleotide-binding</keyword>
<feature type="transmembrane region" description="Helical" evidence="18">
    <location>
        <begin position="803"/>
        <end position="824"/>
    </location>
</feature>
<dbReference type="SFLD" id="SFLDS00003">
    <property type="entry name" value="Haloacid_Dehalogenase"/>
    <property type="match status" value="1"/>
</dbReference>
<keyword evidence="14 18" id="KW-1133">Transmembrane helix</keyword>
<dbReference type="InterPro" id="IPR018303">
    <property type="entry name" value="ATPase_P-typ_P_site"/>
</dbReference>
<keyword evidence="9 18" id="KW-0812">Transmembrane</keyword>
<evidence type="ECO:0000259" key="19">
    <source>
        <dbReference type="SMART" id="SM00831"/>
    </source>
</evidence>
<dbReference type="Pfam" id="PF00689">
    <property type="entry name" value="Cation_ATPase_C"/>
    <property type="match status" value="1"/>
</dbReference>
<name>A0A2H0YX85_9BACT</name>
<evidence type="ECO:0000256" key="3">
    <source>
        <dbReference type="ARBA" id="ARBA00008746"/>
    </source>
</evidence>
<evidence type="ECO:0000313" key="21">
    <source>
        <dbReference type="Proteomes" id="UP000231542"/>
    </source>
</evidence>
<keyword evidence="8" id="KW-0597">Phosphoprotein</keyword>
<dbReference type="NCBIfam" id="TIGR01494">
    <property type="entry name" value="ATPase_P-type"/>
    <property type="match status" value="2"/>
</dbReference>
<dbReference type="PANTHER" id="PTHR42861">
    <property type="entry name" value="CALCIUM-TRANSPORTING ATPASE"/>
    <property type="match status" value="1"/>
</dbReference>
<dbReference type="Pfam" id="PF00690">
    <property type="entry name" value="Cation_ATPase_N"/>
    <property type="match status" value="1"/>
</dbReference>
<dbReference type="EC" id="7.2.2.14" evidence="4"/>
<comment type="subcellular location">
    <subcellularLocation>
        <location evidence="2">Cell inner membrane</location>
        <topology evidence="2">Multi-pass membrane protein</topology>
    </subcellularLocation>
</comment>
<feature type="transmembrane region" description="Helical" evidence="18">
    <location>
        <begin position="58"/>
        <end position="76"/>
    </location>
</feature>
<keyword evidence="12" id="KW-0460">Magnesium</keyword>
<feature type="transmembrane region" description="Helical" evidence="18">
    <location>
        <begin position="82"/>
        <end position="101"/>
    </location>
</feature>
<comment type="function">
    <text evidence="1">Mediates magnesium influx to the cytosol.</text>
</comment>
<evidence type="ECO:0000256" key="2">
    <source>
        <dbReference type="ARBA" id="ARBA00004429"/>
    </source>
</evidence>
<keyword evidence="15 18" id="KW-0472">Membrane</keyword>
<evidence type="ECO:0000313" key="20">
    <source>
        <dbReference type="EMBL" id="PIS43108.1"/>
    </source>
</evidence>
<feature type="transmembrane region" description="Helical" evidence="18">
    <location>
        <begin position="673"/>
        <end position="692"/>
    </location>
</feature>
<dbReference type="SUPFAM" id="SSF81665">
    <property type="entry name" value="Calcium ATPase, transmembrane domain M"/>
    <property type="match status" value="1"/>
</dbReference>
<dbReference type="PROSITE" id="PS00154">
    <property type="entry name" value="ATPASE_E1_E2"/>
    <property type="match status" value="1"/>
</dbReference>
<dbReference type="Proteomes" id="UP000231542">
    <property type="component" value="Unassembled WGS sequence"/>
</dbReference>
<dbReference type="GO" id="GO:0015444">
    <property type="term" value="F:P-type magnesium transporter activity"/>
    <property type="evidence" value="ECO:0007669"/>
    <property type="project" value="UniProtKB-EC"/>
</dbReference>
<keyword evidence="13" id="KW-1278">Translocase</keyword>
<dbReference type="Gene3D" id="3.40.50.1000">
    <property type="entry name" value="HAD superfamily/HAD-like"/>
    <property type="match status" value="1"/>
</dbReference>
<dbReference type="GO" id="GO:0005886">
    <property type="term" value="C:plasma membrane"/>
    <property type="evidence" value="ECO:0007669"/>
    <property type="project" value="UniProtKB-SubCell"/>
</dbReference>
<organism evidence="20 21">
    <name type="scientific">Candidatus Kerfeldbacteria bacterium CG08_land_8_20_14_0_20_40_16</name>
    <dbReference type="NCBI Taxonomy" id="2014244"/>
    <lineage>
        <taxon>Bacteria</taxon>
        <taxon>Candidatus Kerfeldiibacteriota</taxon>
    </lineage>
</organism>
<evidence type="ECO:0000256" key="7">
    <source>
        <dbReference type="ARBA" id="ARBA00022519"/>
    </source>
</evidence>
<keyword evidence="6" id="KW-1003">Cell membrane</keyword>
<reference evidence="20 21" key="1">
    <citation type="submission" date="2017-09" db="EMBL/GenBank/DDBJ databases">
        <title>Depth-based differentiation of microbial function through sediment-hosted aquifers and enrichment of novel symbionts in the deep terrestrial subsurface.</title>
        <authorList>
            <person name="Probst A.J."/>
            <person name="Ladd B."/>
            <person name="Jarett J.K."/>
            <person name="Geller-Mcgrath D.E."/>
            <person name="Sieber C.M."/>
            <person name="Emerson J.B."/>
            <person name="Anantharaman K."/>
            <person name="Thomas B.C."/>
            <person name="Malmstrom R."/>
            <person name="Stieglmeier M."/>
            <person name="Klingl A."/>
            <person name="Woyke T."/>
            <person name="Ryan C.M."/>
            <person name="Banfield J.F."/>
        </authorList>
    </citation>
    <scope>NUCLEOTIDE SEQUENCE [LARGE SCALE GENOMIC DNA]</scope>
    <source>
        <strain evidence="20">CG08_land_8_20_14_0_20_40_16</strain>
    </source>
</reference>
<comment type="similarity">
    <text evidence="3">Belongs to the cation transport ATPase (P-type) (TC 3.A.3) family. Type IIIB subfamily.</text>
</comment>
<sequence length="842" mass="93632">MNFSSYTKKTVSEIEREFGVNIRSGLSEQKIQQRLIKYGHNELEVHDINWWKILKRQFVSPFIYLLIAASALALLLKEVVDSLMILMFVAINAFLGFYQEYRSENTVKLLKKYVVRRARVIRQGQEQVIDSTLLVPGDVVIVETGDFVPADLRLVEEYNLTVDETTLTGESAPVKKVSTALRKAATQIFKASNICLLGTIITSGKGKGVVVATGKKSVIGGIAQITSKTVHAGTFQKDIARFSKFILRLILVTLALVFVANLFIKGFHAHIVELAIFSVALAVSVIPEAFPMVMTFSLSRGALQLAKKNVVVKRLSAIEDLGSIEVLCTDKTGTLTENDLTVKEYYSTRGRPIIFYASLAAPFLKEGGQEPNNAFDLALYHHLAKQDRNILDSYQQIAEIPFDPQRSRNTVIVIKNNSTELITRGALEKILPLCKKMNAKELKKINQWAAHAGRQGQRVIAVASKKLTNPKVNIQQAENKLTLEGLISFIDPIKKTTSQSIHKAKTLGVKVKILTGDSREVAGAVARQIDLVKSNNEVITGEELELLSHRQQHEAVQKYSVFARVSPEQKYKIIHLLQEKYEVGFLGEGINDAPALKIANVGLAVQHASDIAQETADIVLLNKSLQVIVNGIEEGRKVFANSLKYIKATLASNFGNFFAVAVASLLIDFLPMLPLQILLLNLLSDFPMIAIAADTVDPAELKKPRHYQVKDIALMAITLGIISTVFDFIFFALFYRISPAILQTNWFIGSILTELILLLSIRTRLIFIKAKRPAAILIWLSGFAAIATVLIPFTKFGQEIFQFIRPSGSHLLIILVVVVLYFITTESAKLLYYKFTKNEPNV</sequence>
<evidence type="ECO:0000256" key="15">
    <source>
        <dbReference type="ARBA" id="ARBA00023136"/>
    </source>
</evidence>
<feature type="transmembrane region" description="Helical" evidence="18">
    <location>
        <begin position="741"/>
        <end position="761"/>
    </location>
</feature>
<feature type="transmembrane region" description="Helical" evidence="18">
    <location>
        <begin position="773"/>
        <end position="791"/>
    </location>
</feature>